<reference evidence="1 2" key="1">
    <citation type="journal article" date="2016" name="PLoS ONE">
        <title>Sequence Assembly of Yarrowia lipolytica Strain W29/CLIB89 Shows Transposable Element Diversity.</title>
        <authorList>
            <person name="Magnan C."/>
            <person name="Yu J."/>
            <person name="Chang I."/>
            <person name="Jahn E."/>
            <person name="Kanomata Y."/>
            <person name="Wu J."/>
            <person name="Zeller M."/>
            <person name="Oakes M."/>
            <person name="Baldi P."/>
            <person name="Sandmeyer S."/>
        </authorList>
    </citation>
    <scope>NUCLEOTIDE SEQUENCE [LARGE SCALE GENOMIC DNA]</scope>
    <source>
        <strain evidence="2">CLIB89(W29)</strain>
    </source>
</reference>
<gene>
    <name evidence="1" type="ORF">YALI1_C22556g</name>
</gene>
<dbReference type="AlphaFoldDB" id="A0A1D8NBD0"/>
<evidence type="ECO:0000313" key="1">
    <source>
        <dbReference type="EMBL" id="AOW02938.1"/>
    </source>
</evidence>
<accession>A0A1D8NBD0</accession>
<protein>
    <submittedName>
        <fullName evidence="1">Uncharacterized protein</fullName>
    </submittedName>
</protein>
<organism evidence="1 2">
    <name type="scientific">Yarrowia lipolytica</name>
    <name type="common">Candida lipolytica</name>
    <dbReference type="NCBI Taxonomy" id="4952"/>
    <lineage>
        <taxon>Eukaryota</taxon>
        <taxon>Fungi</taxon>
        <taxon>Dikarya</taxon>
        <taxon>Ascomycota</taxon>
        <taxon>Saccharomycotina</taxon>
        <taxon>Dipodascomycetes</taxon>
        <taxon>Dipodascales</taxon>
        <taxon>Dipodascales incertae sedis</taxon>
        <taxon>Yarrowia</taxon>
    </lineage>
</organism>
<evidence type="ECO:0000313" key="2">
    <source>
        <dbReference type="Proteomes" id="UP000182444"/>
    </source>
</evidence>
<proteinExistence type="predicted"/>
<dbReference type="GeneID" id="94583051"/>
<dbReference type="Proteomes" id="UP000182444">
    <property type="component" value="Chromosome 1C"/>
</dbReference>
<name>A0A1D8NBD0_YARLL</name>
<dbReference type="RefSeq" id="XP_068138525.1">
    <property type="nucleotide sequence ID" value="XM_068282424.1"/>
</dbReference>
<dbReference type="VEuPathDB" id="FungiDB:YALI1_C22556g"/>
<dbReference type="EMBL" id="CP017555">
    <property type="protein sequence ID" value="AOW02938.1"/>
    <property type="molecule type" value="Genomic_DNA"/>
</dbReference>
<sequence length="166" mass="18245">MGIVCTIRVQYEYVLYVLVLLQLWLLLSTTCEPPYWCDNALPTCQSKRSAVHVLLVPMLGLQVMVESSKSLCAWTLNGTVGSAGCVCTNAGRALVCDEICRSGSLWEVLLWVCYGVSTGMYCIYCARLSCTVIAVLLRVSSNVNCLSPAILVPRTCLHHSCCLRRS</sequence>